<comment type="caution">
    <text evidence="8">The sequence shown here is derived from an EMBL/GenBank/DDBJ whole genome shotgun (WGS) entry which is preliminary data.</text>
</comment>
<keyword evidence="4 7" id="KW-0256">Endoplasmic reticulum</keyword>
<dbReference type="InterPro" id="IPR035952">
    <property type="entry name" value="Rhomboid-like_sf"/>
</dbReference>
<evidence type="ECO:0000256" key="7">
    <source>
        <dbReference type="RuleBase" id="RU363059"/>
    </source>
</evidence>
<accession>A0AA47P092</accession>
<organism evidence="8 9">
    <name type="scientific">Merluccius polli</name>
    <name type="common">Benguela hake</name>
    <name type="synonym">Merluccius cadenati</name>
    <dbReference type="NCBI Taxonomy" id="89951"/>
    <lineage>
        <taxon>Eukaryota</taxon>
        <taxon>Metazoa</taxon>
        <taxon>Chordata</taxon>
        <taxon>Craniata</taxon>
        <taxon>Vertebrata</taxon>
        <taxon>Euteleostomi</taxon>
        <taxon>Actinopterygii</taxon>
        <taxon>Neopterygii</taxon>
        <taxon>Teleostei</taxon>
        <taxon>Neoteleostei</taxon>
        <taxon>Acanthomorphata</taxon>
        <taxon>Zeiogadaria</taxon>
        <taxon>Gadariae</taxon>
        <taxon>Gadiformes</taxon>
        <taxon>Gadoidei</taxon>
        <taxon>Merlucciidae</taxon>
        <taxon>Merluccius</taxon>
    </lineage>
</organism>
<evidence type="ECO:0000256" key="6">
    <source>
        <dbReference type="ARBA" id="ARBA00023136"/>
    </source>
</evidence>
<dbReference type="AlphaFoldDB" id="A0AA47P092"/>
<dbReference type="SUPFAM" id="SSF144091">
    <property type="entry name" value="Rhomboid-like"/>
    <property type="match status" value="1"/>
</dbReference>
<dbReference type="GO" id="GO:0005789">
    <property type="term" value="C:endoplasmic reticulum membrane"/>
    <property type="evidence" value="ECO:0007669"/>
    <property type="project" value="UniProtKB-SubCell"/>
</dbReference>
<feature type="transmembrane region" description="Helical" evidence="7">
    <location>
        <begin position="120"/>
        <end position="153"/>
    </location>
</feature>
<protein>
    <recommendedName>
        <fullName evidence="7">Derlin</fullName>
    </recommendedName>
</protein>
<evidence type="ECO:0000256" key="4">
    <source>
        <dbReference type="ARBA" id="ARBA00022824"/>
    </source>
</evidence>
<proteinExistence type="inferred from homology"/>
<keyword evidence="6 7" id="KW-0472">Membrane</keyword>
<evidence type="ECO:0000256" key="5">
    <source>
        <dbReference type="ARBA" id="ARBA00022989"/>
    </source>
</evidence>
<keyword evidence="9" id="KW-1185">Reference proteome</keyword>
<evidence type="ECO:0000256" key="3">
    <source>
        <dbReference type="ARBA" id="ARBA00022692"/>
    </source>
</evidence>
<evidence type="ECO:0000313" key="8">
    <source>
        <dbReference type="EMBL" id="KAK0142342.1"/>
    </source>
</evidence>
<dbReference type="FunFam" id="1.20.1540.10:FF:000016">
    <property type="entry name" value="Derlin"/>
    <property type="match status" value="1"/>
</dbReference>
<comment type="subcellular location">
    <subcellularLocation>
        <location evidence="1 7">Endoplasmic reticulum membrane</location>
        <topology evidence="1 7">Multi-pass membrane protein</topology>
    </subcellularLocation>
</comment>
<reference evidence="8" key="1">
    <citation type="journal article" date="2023" name="Front. Mar. Sci.">
        <title>A new Merluccius polli reference genome to investigate the effects of global change in West African waters.</title>
        <authorList>
            <person name="Mateo J.L."/>
            <person name="Blanco-Fernandez C."/>
            <person name="Garcia-Vazquez E."/>
            <person name="Machado-Schiaffino G."/>
        </authorList>
    </citation>
    <scope>NUCLEOTIDE SEQUENCE</scope>
    <source>
        <strain evidence="8">C29</strain>
        <tissue evidence="8">Fin</tissue>
    </source>
</reference>
<dbReference type="GO" id="GO:0036503">
    <property type="term" value="P:ERAD pathway"/>
    <property type="evidence" value="ECO:0007669"/>
    <property type="project" value="UniProtKB-ARBA"/>
</dbReference>
<comment type="function">
    <text evidence="7">Functional component of endoplasmic reticulum-associated degradation (ERAD) for misfolded lumenal proteins. May act by forming a channel that allows the retrotranslocation of misfolded proteins into the cytosol where they are ubiquitinated and degraded by the proteasome.</text>
</comment>
<dbReference type="InterPro" id="IPR007599">
    <property type="entry name" value="DER1"/>
</dbReference>
<sequence length="241" mass="27332">MTVLSGKHFLRLCTSGVVTSHAMALSLTRLYLHTPAVTRGYVTACVLTTAAVQLGLVTPLQLAFNPQLVVRRWQIWRLITNFLFFGSLGFGFLINIIFLFRYCRLLEEGCFRRRTADFVFLFLFGGVLMTVLGVFVDQVFLGQSFPSMLVYVWSRRNPVQQIHFLGFMSFHARFLPWGLVGFSLLLGNSIVVDILGIVVGHTYFYLEDVLPNQPGGRKLLRTPQILRCVLDHQEGEPATLR</sequence>
<gene>
    <name evidence="8" type="primary">DERL2_1</name>
    <name evidence="8" type="ORF">N1851_019993</name>
</gene>
<feature type="transmembrane region" description="Helical" evidence="7">
    <location>
        <begin position="38"/>
        <end position="57"/>
    </location>
</feature>
<dbReference type="Pfam" id="PF04511">
    <property type="entry name" value="DER1"/>
    <property type="match status" value="1"/>
</dbReference>
<keyword evidence="3 7" id="KW-0812">Transmembrane</keyword>
<keyword evidence="5 7" id="KW-1133">Transmembrane helix</keyword>
<evidence type="ECO:0000256" key="2">
    <source>
        <dbReference type="ARBA" id="ARBA00008917"/>
    </source>
</evidence>
<name>A0AA47P092_MERPO</name>
<comment type="similarity">
    <text evidence="2 7">Belongs to the derlin family.</text>
</comment>
<dbReference type="EMBL" id="JAOPHQ010003698">
    <property type="protein sequence ID" value="KAK0142342.1"/>
    <property type="molecule type" value="Genomic_DNA"/>
</dbReference>
<feature type="transmembrane region" description="Helical" evidence="7">
    <location>
        <begin position="174"/>
        <end position="204"/>
    </location>
</feature>
<evidence type="ECO:0000256" key="1">
    <source>
        <dbReference type="ARBA" id="ARBA00004477"/>
    </source>
</evidence>
<dbReference type="Proteomes" id="UP001174136">
    <property type="component" value="Unassembled WGS sequence"/>
</dbReference>
<feature type="transmembrane region" description="Helical" evidence="7">
    <location>
        <begin position="78"/>
        <end position="100"/>
    </location>
</feature>
<dbReference type="PANTHER" id="PTHR11009">
    <property type="entry name" value="DER1-LIKE PROTEIN, DERLIN"/>
    <property type="match status" value="1"/>
</dbReference>
<evidence type="ECO:0000313" key="9">
    <source>
        <dbReference type="Proteomes" id="UP001174136"/>
    </source>
</evidence>